<feature type="compositionally biased region" description="Basic and acidic residues" evidence="1">
    <location>
        <begin position="61"/>
        <end position="94"/>
    </location>
</feature>
<feature type="compositionally biased region" description="Acidic residues" evidence="1">
    <location>
        <begin position="51"/>
        <end position="60"/>
    </location>
</feature>
<evidence type="ECO:0000313" key="3">
    <source>
        <dbReference type="Proteomes" id="UP001497482"/>
    </source>
</evidence>
<sequence length="162" mass="17546">MTTEEEEGPVGATPTASSPRVTASQLPRGDCGTHGVTSSSGRRLHQRPHTEEEDIEDDGPDERIPEEDGRIQEVEGRIQEVDSRIQEVDGRIQEVEDVGGCEADSSSSEDDSSDASVLVVPYPELVPVVFFCMKQTTCPRSLCIRMVCNPYPFTALGEGPPG</sequence>
<protein>
    <recommendedName>
        <fullName evidence="4">t-SNARE coiled-coil homology domain-containing protein</fullName>
    </recommendedName>
</protein>
<evidence type="ECO:0000313" key="2">
    <source>
        <dbReference type="EMBL" id="CAL1602552.1"/>
    </source>
</evidence>
<dbReference type="AlphaFoldDB" id="A0AAV2LJM7"/>
<reference evidence="2 3" key="1">
    <citation type="submission" date="2024-04" db="EMBL/GenBank/DDBJ databases">
        <authorList>
            <person name="Waldvogel A.-M."/>
            <person name="Schoenle A."/>
        </authorList>
    </citation>
    <scope>NUCLEOTIDE SEQUENCE [LARGE SCALE GENOMIC DNA]</scope>
</reference>
<keyword evidence="3" id="KW-1185">Reference proteome</keyword>
<organism evidence="2 3">
    <name type="scientific">Knipowitschia caucasica</name>
    <name type="common">Caucasian dwarf goby</name>
    <name type="synonym">Pomatoschistus caucasicus</name>
    <dbReference type="NCBI Taxonomy" id="637954"/>
    <lineage>
        <taxon>Eukaryota</taxon>
        <taxon>Metazoa</taxon>
        <taxon>Chordata</taxon>
        <taxon>Craniata</taxon>
        <taxon>Vertebrata</taxon>
        <taxon>Euteleostomi</taxon>
        <taxon>Actinopterygii</taxon>
        <taxon>Neopterygii</taxon>
        <taxon>Teleostei</taxon>
        <taxon>Neoteleostei</taxon>
        <taxon>Acanthomorphata</taxon>
        <taxon>Gobiaria</taxon>
        <taxon>Gobiiformes</taxon>
        <taxon>Gobioidei</taxon>
        <taxon>Gobiidae</taxon>
        <taxon>Gobiinae</taxon>
        <taxon>Knipowitschia</taxon>
    </lineage>
</organism>
<accession>A0AAV2LJM7</accession>
<proteinExistence type="predicted"/>
<dbReference type="Gene3D" id="1.20.5.170">
    <property type="match status" value="1"/>
</dbReference>
<evidence type="ECO:0000256" key="1">
    <source>
        <dbReference type="SAM" id="MobiDB-lite"/>
    </source>
</evidence>
<feature type="compositionally biased region" description="Polar residues" evidence="1">
    <location>
        <begin position="14"/>
        <end position="25"/>
    </location>
</feature>
<dbReference type="EMBL" id="OZ035825">
    <property type="protein sequence ID" value="CAL1602552.1"/>
    <property type="molecule type" value="Genomic_DNA"/>
</dbReference>
<gene>
    <name evidence="2" type="ORF">KC01_LOCUS30309</name>
</gene>
<dbReference type="Proteomes" id="UP001497482">
    <property type="component" value="Chromosome 3"/>
</dbReference>
<feature type="region of interest" description="Disordered" evidence="1">
    <location>
        <begin position="1"/>
        <end position="115"/>
    </location>
</feature>
<evidence type="ECO:0008006" key="4">
    <source>
        <dbReference type="Google" id="ProtNLM"/>
    </source>
</evidence>
<name>A0AAV2LJM7_KNICA</name>